<feature type="region of interest" description="Disordered" evidence="1">
    <location>
        <begin position="248"/>
        <end position="285"/>
    </location>
</feature>
<protein>
    <recommendedName>
        <fullName evidence="2">Bro-N domain-containing protein</fullName>
    </recommendedName>
</protein>
<dbReference type="Pfam" id="PF02498">
    <property type="entry name" value="Bro-N"/>
    <property type="match status" value="1"/>
</dbReference>
<evidence type="ECO:0000313" key="3">
    <source>
        <dbReference type="EMBL" id="ABQ28111.1"/>
    </source>
</evidence>
<dbReference type="STRING" id="351605.Gura_3967"/>
<feature type="compositionally biased region" description="Basic and acidic residues" evidence="1">
    <location>
        <begin position="250"/>
        <end position="274"/>
    </location>
</feature>
<dbReference type="HOGENOM" id="CLU_1029133_0_0_7"/>
<reference evidence="3 4" key="1">
    <citation type="submission" date="2007-05" db="EMBL/GenBank/DDBJ databases">
        <title>Complete sequence of Geobacter uraniireducens Rf4.</title>
        <authorList>
            <consortium name="US DOE Joint Genome Institute"/>
            <person name="Copeland A."/>
            <person name="Lucas S."/>
            <person name="Lapidus A."/>
            <person name="Barry K."/>
            <person name="Detter J.C."/>
            <person name="Glavina del Rio T."/>
            <person name="Hammon N."/>
            <person name="Israni S."/>
            <person name="Dalin E."/>
            <person name="Tice H."/>
            <person name="Pitluck S."/>
            <person name="Chertkov O."/>
            <person name="Brettin T."/>
            <person name="Bruce D."/>
            <person name="Han C."/>
            <person name="Schmutz J."/>
            <person name="Larimer F."/>
            <person name="Land M."/>
            <person name="Hauser L."/>
            <person name="Kyrpides N."/>
            <person name="Mikhailova N."/>
            <person name="Shelobolina E."/>
            <person name="Aklujkar M."/>
            <person name="Lovley D."/>
            <person name="Richardson P."/>
        </authorList>
    </citation>
    <scope>NUCLEOTIDE SEQUENCE [LARGE SCALE GENOMIC DNA]</scope>
    <source>
        <strain evidence="3 4">Rf4</strain>
    </source>
</reference>
<dbReference type="EMBL" id="CP000698">
    <property type="protein sequence ID" value="ABQ28111.1"/>
    <property type="molecule type" value="Genomic_DNA"/>
</dbReference>
<sequence>MTHETAIKLFESKKIRSLWDAEKGKWYFSIVDVIEILTESPRPRKYWNALKTKLISEGSELSPKMGQLKMQAADGKYYLTDVADTEQLLRLIQSIPSPKAEPFKRWLARVGYERLEEIENPELTAKRMRELYKAKGYSDEWIEKRVRGIAIRDELTNEWQKRGVKEQREYSILTAEISRATFGMTPSEYKEFKGLEKQRDNLRDHMTDLELIFTMLGEASTTEIARNRDAQEFDENLDAAVEGGTVAGSARKDLERKSGKRVSTRENFKEIPEVKKRKIGTGKKK</sequence>
<organism evidence="3 4">
    <name type="scientific">Geotalea uraniireducens (strain Rf4)</name>
    <name type="common">Geobacter uraniireducens</name>
    <dbReference type="NCBI Taxonomy" id="351605"/>
    <lineage>
        <taxon>Bacteria</taxon>
        <taxon>Pseudomonadati</taxon>
        <taxon>Thermodesulfobacteriota</taxon>
        <taxon>Desulfuromonadia</taxon>
        <taxon>Geobacterales</taxon>
        <taxon>Geobacteraceae</taxon>
        <taxon>Geotalea</taxon>
    </lineage>
</organism>
<evidence type="ECO:0000259" key="2">
    <source>
        <dbReference type="SMART" id="SM01040"/>
    </source>
</evidence>
<keyword evidence="4" id="KW-1185">Reference proteome</keyword>
<dbReference type="Proteomes" id="UP000006695">
    <property type="component" value="Chromosome"/>
</dbReference>
<dbReference type="RefSeq" id="WP_011940748.1">
    <property type="nucleotide sequence ID" value="NC_009483.1"/>
</dbReference>
<accession>A5G8J3</accession>
<dbReference type="SMART" id="SM01040">
    <property type="entry name" value="Bro-N"/>
    <property type="match status" value="1"/>
</dbReference>
<dbReference type="InterPro" id="IPR003497">
    <property type="entry name" value="BRO_N_domain"/>
</dbReference>
<feature type="compositionally biased region" description="Basic residues" evidence="1">
    <location>
        <begin position="275"/>
        <end position="285"/>
    </location>
</feature>
<name>A5G8J3_GEOUR</name>
<evidence type="ECO:0000256" key="1">
    <source>
        <dbReference type="SAM" id="MobiDB-lite"/>
    </source>
</evidence>
<evidence type="ECO:0000313" key="4">
    <source>
        <dbReference type="Proteomes" id="UP000006695"/>
    </source>
</evidence>
<dbReference type="AlphaFoldDB" id="A5G8J3"/>
<feature type="domain" description="Bro-N" evidence="2">
    <location>
        <begin position="14"/>
        <end position="113"/>
    </location>
</feature>
<gene>
    <name evidence="3" type="ordered locus">Gura_3967</name>
</gene>
<dbReference type="OrthoDB" id="9814400at2"/>
<dbReference type="KEGG" id="gur:Gura_3967"/>
<proteinExistence type="predicted"/>